<name>D4DML3_NEIEG</name>
<keyword evidence="1" id="KW-0472">Membrane</keyword>
<organism evidence="2 3">
    <name type="scientific">Neisseria elongata subsp. glycolytica ATCC 29315</name>
    <dbReference type="NCBI Taxonomy" id="546263"/>
    <lineage>
        <taxon>Bacteria</taxon>
        <taxon>Pseudomonadati</taxon>
        <taxon>Pseudomonadota</taxon>
        <taxon>Betaproteobacteria</taxon>
        <taxon>Neisseriales</taxon>
        <taxon>Neisseriaceae</taxon>
        <taxon>Neisseria</taxon>
    </lineage>
</organism>
<keyword evidence="1" id="KW-0812">Transmembrane</keyword>
<proteinExistence type="predicted"/>
<dbReference type="EMBL" id="ADBF01000006">
    <property type="protein sequence ID" value="EFE50930.1"/>
    <property type="molecule type" value="Genomic_DNA"/>
</dbReference>
<evidence type="ECO:0000313" key="2">
    <source>
        <dbReference type="EMBL" id="EFE50930.1"/>
    </source>
</evidence>
<keyword evidence="1" id="KW-1133">Transmembrane helix</keyword>
<evidence type="ECO:0000256" key="1">
    <source>
        <dbReference type="SAM" id="Phobius"/>
    </source>
</evidence>
<gene>
    <name evidence="2" type="ORF">NEIELOOT_00281</name>
</gene>
<comment type="caution">
    <text evidence="2">The sequence shown here is derived from an EMBL/GenBank/DDBJ whole genome shotgun (WGS) entry which is preliminary data.</text>
</comment>
<feature type="transmembrane region" description="Helical" evidence="1">
    <location>
        <begin position="12"/>
        <end position="36"/>
    </location>
</feature>
<reference evidence="2 3" key="1">
    <citation type="submission" date="2010-02" db="EMBL/GenBank/DDBJ databases">
        <authorList>
            <person name="Weinstock G."/>
            <person name="Sodergren E."/>
            <person name="Clifton S."/>
            <person name="Fulton L."/>
            <person name="Fulton B."/>
            <person name="Courtney L."/>
            <person name="Fronick C."/>
            <person name="Harrison M."/>
            <person name="Strong C."/>
            <person name="Farmer C."/>
            <person name="Delahaunty K."/>
            <person name="Markovic C."/>
            <person name="Hall O."/>
            <person name="Minx P."/>
            <person name="Tomlinson C."/>
            <person name="Mitreva M."/>
            <person name="Nelson J."/>
            <person name="Hou S."/>
            <person name="Wollam A."/>
            <person name="Pepin K.H."/>
            <person name="Johnson M."/>
            <person name="Bhonagiri V."/>
            <person name="Zhang X."/>
            <person name="Suruliraj S."/>
            <person name="Warren W."/>
            <person name="Chinwalla A."/>
            <person name="Mardis E.R."/>
            <person name="Wilson R.K."/>
        </authorList>
    </citation>
    <scope>NUCLEOTIDE SEQUENCE [LARGE SCALE GENOMIC DNA]</scope>
    <source>
        <strain evidence="2 3">ATCC 29315</strain>
    </source>
</reference>
<sequence length="85" mass="10048">MPYYLYCLRLRRLVLIFVNPLYFTAVLFQTAFLTFLHNPVILPLYMPKHQTNHVPTSPAPRRVCRQFRSAHQRPFMDDTRGASPV</sequence>
<evidence type="ECO:0000313" key="3">
    <source>
        <dbReference type="Proteomes" id="UP000005536"/>
    </source>
</evidence>
<dbReference type="Proteomes" id="UP000005536">
    <property type="component" value="Unassembled WGS sequence"/>
</dbReference>
<dbReference type="AlphaFoldDB" id="D4DML3"/>
<protein>
    <submittedName>
        <fullName evidence="2">Uncharacterized protein</fullName>
    </submittedName>
</protein>
<accession>D4DML3</accession>